<evidence type="ECO:0008006" key="3">
    <source>
        <dbReference type="Google" id="ProtNLM"/>
    </source>
</evidence>
<dbReference type="RefSeq" id="WP_055508564.1">
    <property type="nucleotide sequence ID" value="NZ_BBZG01000005.1"/>
</dbReference>
<evidence type="ECO:0000313" key="1">
    <source>
        <dbReference type="EMBL" id="SEK22609.1"/>
    </source>
</evidence>
<dbReference type="OrthoDB" id="9771584at2"/>
<accession>A0A1H7F955</accession>
<dbReference type="GO" id="GO:0005975">
    <property type="term" value="P:carbohydrate metabolic process"/>
    <property type="evidence" value="ECO:0007669"/>
    <property type="project" value="InterPro"/>
</dbReference>
<proteinExistence type="predicted"/>
<dbReference type="STRING" id="46177.SAMN05660976_00019"/>
<keyword evidence="2" id="KW-1185">Reference proteome</keyword>
<dbReference type="Gene3D" id="3.20.20.370">
    <property type="entry name" value="Glycoside hydrolase/deacetylase"/>
    <property type="match status" value="1"/>
</dbReference>
<evidence type="ECO:0000313" key="2">
    <source>
        <dbReference type="Proteomes" id="UP000198953"/>
    </source>
</evidence>
<protein>
    <recommendedName>
        <fullName evidence="3">Deacetylase</fullName>
    </recommendedName>
</protein>
<dbReference type="Proteomes" id="UP000198953">
    <property type="component" value="Unassembled WGS sequence"/>
</dbReference>
<sequence length="334" mass="37461">MDGHGRRPAFIVTIDVEADDAWSDSTTVTTENARHLPRFQELCERHGLRPTYLVDWTMARSPAFQEFGRSVVERGAAEIGMHLHAWTTPPLDPLTDADHRHKPFLIEYPEHLIKEKVAVATGTLEDVFGISPVSHRAGRWMLDEAYARVLMDHGYLVDCSVTPHVSWSTTRGAPGGRGPQDYSRFPAEPYFVDPLAIHRAGESSLLEVPMTIVTRPHGALVEGARAVASRMGPAGRVMGRLFPQVLWMRPNGRNGRQMRELARRAAAERRDHVEFMLHSSELMPGGSPYFVTRRSVEALYDDMEELFESLAGAFTGLTLAEYRARFTSTRRGEA</sequence>
<reference evidence="1 2" key="1">
    <citation type="submission" date="2016-10" db="EMBL/GenBank/DDBJ databases">
        <authorList>
            <person name="de Groot N.N."/>
        </authorList>
    </citation>
    <scope>NUCLEOTIDE SEQUENCE [LARGE SCALE GENOMIC DNA]</scope>
    <source>
        <strain evidence="1 2">DSM 43357</strain>
    </source>
</reference>
<dbReference type="SUPFAM" id="SSF88713">
    <property type="entry name" value="Glycoside hydrolase/deacetylase"/>
    <property type="match status" value="1"/>
</dbReference>
<dbReference type="EMBL" id="FOBF01000001">
    <property type="protein sequence ID" value="SEK22609.1"/>
    <property type="molecule type" value="Genomic_DNA"/>
</dbReference>
<dbReference type="InterPro" id="IPR011330">
    <property type="entry name" value="Glyco_hydro/deAcase_b/a-brl"/>
</dbReference>
<gene>
    <name evidence="1" type="ORF">SAMN05660976_00019</name>
</gene>
<organism evidence="1 2">
    <name type="scientific">Nonomuraea pusilla</name>
    <dbReference type="NCBI Taxonomy" id="46177"/>
    <lineage>
        <taxon>Bacteria</taxon>
        <taxon>Bacillati</taxon>
        <taxon>Actinomycetota</taxon>
        <taxon>Actinomycetes</taxon>
        <taxon>Streptosporangiales</taxon>
        <taxon>Streptosporangiaceae</taxon>
        <taxon>Nonomuraea</taxon>
    </lineage>
</organism>
<dbReference type="AlphaFoldDB" id="A0A1H7F955"/>
<name>A0A1H7F955_9ACTN</name>